<dbReference type="InterPro" id="IPR013424">
    <property type="entry name" value="Ice-binding_C"/>
</dbReference>
<gene>
    <name evidence="2" type="ORF">JIN84_22225</name>
</gene>
<dbReference type="RefSeq" id="WP_200353300.1">
    <property type="nucleotide sequence ID" value="NZ_BAABHZ010000002.1"/>
</dbReference>
<name>A0A934R9F6_9BACT</name>
<feature type="domain" description="Ice-binding protein C-terminal" evidence="1">
    <location>
        <begin position="234"/>
        <end position="257"/>
    </location>
</feature>
<comment type="caution">
    <text evidence="2">The sequence shown here is derived from an EMBL/GenBank/DDBJ whole genome shotgun (WGS) entry which is preliminary data.</text>
</comment>
<keyword evidence="3" id="KW-1185">Reference proteome</keyword>
<evidence type="ECO:0000259" key="1">
    <source>
        <dbReference type="Pfam" id="PF07589"/>
    </source>
</evidence>
<dbReference type="AlphaFoldDB" id="A0A934R9F6"/>
<protein>
    <submittedName>
        <fullName evidence="2">PEP-CTERM sorting domain-containing protein</fullName>
    </submittedName>
</protein>
<organism evidence="2 3">
    <name type="scientific">Luteolibacter yonseiensis</name>
    <dbReference type="NCBI Taxonomy" id="1144680"/>
    <lineage>
        <taxon>Bacteria</taxon>
        <taxon>Pseudomonadati</taxon>
        <taxon>Verrucomicrobiota</taxon>
        <taxon>Verrucomicrobiia</taxon>
        <taxon>Verrucomicrobiales</taxon>
        <taxon>Verrucomicrobiaceae</taxon>
        <taxon>Luteolibacter</taxon>
    </lineage>
</organism>
<dbReference type="EMBL" id="JAENIK010000013">
    <property type="protein sequence ID" value="MBK1818353.1"/>
    <property type="molecule type" value="Genomic_DNA"/>
</dbReference>
<dbReference type="Pfam" id="PF07589">
    <property type="entry name" value="PEP-CTERM"/>
    <property type="match status" value="1"/>
</dbReference>
<reference evidence="2" key="1">
    <citation type="submission" date="2021-01" db="EMBL/GenBank/DDBJ databases">
        <title>Modified the classification status of verrucomicrobia.</title>
        <authorList>
            <person name="Feng X."/>
        </authorList>
    </citation>
    <scope>NUCLEOTIDE SEQUENCE</scope>
    <source>
        <strain evidence="2">JCM 18052</strain>
    </source>
</reference>
<evidence type="ECO:0000313" key="2">
    <source>
        <dbReference type="EMBL" id="MBK1818353.1"/>
    </source>
</evidence>
<evidence type="ECO:0000313" key="3">
    <source>
        <dbReference type="Proteomes" id="UP000600139"/>
    </source>
</evidence>
<sequence length="261" mass="27304">MMIQPCVSHAAVVITAKDENVGTGDYLVTSIPGLGGSRVVGGFGGDMIVRKSYQGYGWSFGYLYFDVSGQTEEVDQAILTMEIMGAAGSGGNTATAASFEIYNLTSSFHDTDGTDDGDFGDYDTLPGGAAHSIGGAAPNYWEIYGVPDKATAWYESQFGTTTVPVQSAATFTFSGNDVGNFGTADITSMVNDWISGRVENKGMGLLLVSPNVFRIGIEGGNNAQRTNPTLTLTQVPEPASTLLVALAGLAGLGIRRRSHKA</sequence>
<accession>A0A934R9F6</accession>
<proteinExistence type="predicted"/>
<dbReference type="Proteomes" id="UP000600139">
    <property type="component" value="Unassembled WGS sequence"/>
</dbReference>
<dbReference type="NCBIfam" id="TIGR02595">
    <property type="entry name" value="PEP_CTERM"/>
    <property type="match status" value="1"/>
</dbReference>